<feature type="compositionally biased region" description="Low complexity" evidence="1">
    <location>
        <begin position="356"/>
        <end position="367"/>
    </location>
</feature>
<feature type="compositionally biased region" description="Polar residues" evidence="1">
    <location>
        <begin position="435"/>
        <end position="452"/>
    </location>
</feature>
<feature type="region of interest" description="Disordered" evidence="1">
    <location>
        <begin position="312"/>
        <end position="408"/>
    </location>
</feature>
<dbReference type="AlphaFoldDB" id="A0A3M7MJC5"/>
<dbReference type="PANTHER" id="PTHR38049:SF2">
    <property type="entry name" value="RICIN B LECTIN DOMAIN-CONTAINING PROTEIN"/>
    <property type="match status" value="1"/>
</dbReference>
<name>A0A3M7MJC5_9PLEO</name>
<dbReference type="EMBL" id="KE747844">
    <property type="protein sequence ID" value="RMZ74580.1"/>
    <property type="molecule type" value="Genomic_DNA"/>
</dbReference>
<sequence length="522" mass="57044">MPRSREINGRQVVLRNGKLWIDTGTPDGSPLGHPYAGYYLPYPDTNYEGLVTTITDIAPIMNWVYIDKTTCEVKYGIRADAQPNLTGPFDCTRQDRRLTFDGWEGWCAVEEAPGLWGLYFDLFDDGLKSLVQPGTRVLEVELGRKEKRFQKEADARLHDQTTKREVDAKVEAPVERPLGAEALVGKPGVVVGGEGADVASDDRGTLRPLKIPKSIFEDPPPIVGGLVFASRTPKTPPPAYERVGREVSAQAVQKMKTDEAVGSFVEAGPSDTSAGVSNGGEKTVSTFVDEQMPRVANDLGSVQSQSVPIYEIPISPENPDLPPTEPDGRANYEMPDSPDKPDSPLELPTVDNTFISSPAGSPKSSTSERCIPTVTETLPFPGKPASPPAAPQITPKSEKRTTPKLNRNSGTRALAQAQMFEAMAAGQIPREQVQKRPTQRGSRASSNTSSLYSIEDEALNAPVPSKSPDLSPAPLSLKSPPQDKVLAVPHPYRGDQMRLKGRLHFQKLQFKEQYLNDRQQRL</sequence>
<dbReference type="PANTHER" id="PTHR38049">
    <property type="entry name" value="RICIN B LECTIN DOMAIN-CONTAINING PROTEIN"/>
    <property type="match status" value="1"/>
</dbReference>
<gene>
    <name evidence="2" type="ORF">GMOD_00003638</name>
</gene>
<dbReference type="OrthoDB" id="3928002at2759"/>
<feature type="compositionally biased region" description="Pro residues" evidence="1">
    <location>
        <begin position="381"/>
        <end position="390"/>
    </location>
</feature>
<feature type="compositionally biased region" description="Low complexity" evidence="1">
    <location>
        <begin position="464"/>
        <end position="480"/>
    </location>
</feature>
<evidence type="ECO:0000313" key="3">
    <source>
        <dbReference type="Proteomes" id="UP000265663"/>
    </source>
</evidence>
<evidence type="ECO:0000256" key="1">
    <source>
        <dbReference type="SAM" id="MobiDB-lite"/>
    </source>
</evidence>
<reference evidence="2 3" key="1">
    <citation type="journal article" date="2014" name="PLoS ONE">
        <title>De novo Genome Assembly of the Fungal Plant Pathogen Pyrenophora semeniperda.</title>
        <authorList>
            <person name="Soliai M.M."/>
            <person name="Meyer S.E."/>
            <person name="Udall J.A."/>
            <person name="Elzinga D.E."/>
            <person name="Hermansen R.A."/>
            <person name="Bodily P.M."/>
            <person name="Hart A.A."/>
            <person name="Coleman C.E."/>
        </authorList>
    </citation>
    <scope>NUCLEOTIDE SEQUENCE [LARGE SCALE GENOMIC DNA]</scope>
    <source>
        <strain evidence="2 3">CCB06</strain>
        <tissue evidence="2">Mycelium</tissue>
    </source>
</reference>
<proteinExistence type="predicted"/>
<feature type="region of interest" description="Disordered" evidence="1">
    <location>
        <begin position="425"/>
        <end position="493"/>
    </location>
</feature>
<organism evidence="2 3">
    <name type="scientific">Pyrenophora seminiperda CCB06</name>
    <dbReference type="NCBI Taxonomy" id="1302712"/>
    <lineage>
        <taxon>Eukaryota</taxon>
        <taxon>Fungi</taxon>
        <taxon>Dikarya</taxon>
        <taxon>Ascomycota</taxon>
        <taxon>Pezizomycotina</taxon>
        <taxon>Dothideomycetes</taxon>
        <taxon>Pleosporomycetidae</taxon>
        <taxon>Pleosporales</taxon>
        <taxon>Pleosporineae</taxon>
        <taxon>Pleosporaceae</taxon>
        <taxon>Pyrenophora</taxon>
    </lineage>
</organism>
<keyword evidence="3" id="KW-1185">Reference proteome</keyword>
<protein>
    <submittedName>
        <fullName evidence="2">MFS general substrate transporter</fullName>
    </submittedName>
</protein>
<evidence type="ECO:0000313" key="2">
    <source>
        <dbReference type="EMBL" id="RMZ74580.1"/>
    </source>
</evidence>
<dbReference type="Proteomes" id="UP000265663">
    <property type="component" value="Unassembled WGS sequence"/>
</dbReference>
<accession>A0A3M7MJC5</accession>